<feature type="chain" id="PRO_5045926451" evidence="4">
    <location>
        <begin position="28"/>
        <end position="532"/>
    </location>
</feature>
<dbReference type="InterPro" id="IPR004843">
    <property type="entry name" value="Calcineurin-like_PHP"/>
</dbReference>
<evidence type="ECO:0000259" key="5">
    <source>
        <dbReference type="PROSITE" id="PS50022"/>
    </source>
</evidence>
<dbReference type="Pfam" id="PF00149">
    <property type="entry name" value="Metallophos"/>
    <property type="match status" value="1"/>
</dbReference>
<dbReference type="SUPFAM" id="SSF56300">
    <property type="entry name" value="Metallo-dependent phosphatases"/>
    <property type="match status" value="1"/>
</dbReference>
<comment type="caution">
    <text evidence="7">The sequence shown here is derived from an EMBL/GenBank/DDBJ whole genome shotgun (WGS) entry which is preliminary data.</text>
</comment>
<keyword evidence="3" id="KW-0119">Carbohydrate metabolism</keyword>
<dbReference type="CDD" id="cd00063">
    <property type="entry name" value="FN3"/>
    <property type="match status" value="1"/>
</dbReference>
<dbReference type="PROSITE" id="PS50022">
    <property type="entry name" value="FA58C_3"/>
    <property type="match status" value="1"/>
</dbReference>
<dbReference type="Pfam" id="PF00041">
    <property type="entry name" value="fn3"/>
    <property type="match status" value="1"/>
</dbReference>
<evidence type="ECO:0000256" key="2">
    <source>
        <dbReference type="ARBA" id="ARBA00023295"/>
    </source>
</evidence>
<dbReference type="Gene3D" id="2.60.40.10">
    <property type="entry name" value="Immunoglobulins"/>
    <property type="match status" value="1"/>
</dbReference>
<dbReference type="InterPro" id="IPR003961">
    <property type="entry name" value="FN3_dom"/>
</dbReference>
<proteinExistence type="predicted"/>
<dbReference type="InterPro" id="IPR000421">
    <property type="entry name" value="FA58C"/>
</dbReference>
<dbReference type="EMBL" id="JBHLTC010000036">
    <property type="protein sequence ID" value="MFC0627917.1"/>
    <property type="molecule type" value="Genomic_DNA"/>
</dbReference>
<dbReference type="Gene3D" id="2.60.120.260">
    <property type="entry name" value="Galactose-binding domain-like"/>
    <property type="match status" value="1"/>
</dbReference>
<keyword evidence="2" id="KW-0378">Hydrolase</keyword>
<reference evidence="7 8" key="1">
    <citation type="submission" date="2024-09" db="EMBL/GenBank/DDBJ databases">
        <authorList>
            <person name="Sun Q."/>
            <person name="Mori K."/>
        </authorList>
    </citation>
    <scope>NUCLEOTIDE SEQUENCE [LARGE SCALE GENOMIC DNA]</scope>
    <source>
        <strain evidence="7 8">CGMCC 1.15906</strain>
    </source>
</reference>
<dbReference type="PANTHER" id="PTHR22953:SF153">
    <property type="entry name" value="PURPLE ACID PHOSPHATASE"/>
    <property type="match status" value="1"/>
</dbReference>
<feature type="signal peptide" evidence="4">
    <location>
        <begin position="1"/>
        <end position="27"/>
    </location>
</feature>
<name>A0ABV6QW28_9ACTN</name>
<dbReference type="Pfam" id="PF22633">
    <property type="entry name" value="F5_F8_type_C_2"/>
    <property type="match status" value="1"/>
</dbReference>
<evidence type="ECO:0000256" key="1">
    <source>
        <dbReference type="ARBA" id="ARBA00022729"/>
    </source>
</evidence>
<dbReference type="SUPFAM" id="SSF49265">
    <property type="entry name" value="Fibronectin type III"/>
    <property type="match status" value="1"/>
</dbReference>
<keyword evidence="1 4" id="KW-0732">Signal</keyword>
<sequence length="532" mass="57256">MFPLRKIKVPVVALAAVVIATSVGLHASAGVTADVLLSRGAPVITSSVESSSFLGKNAVDGSTSTRWASAEYIDPQWIRVDLGQPSAVNRLKLNWEVAYAKSYRIEISDDGANFRTLKTITTGDGGIDDHTGLAANGRYVRVVGTQRGTPWGYSLWEMEVFGVSGSTGDTQAPTVPTNLAAGTVTSTTVDLTWTASTDNVGVSGYDVFRNGTFVASVAENRFSDTALTPQTAYSYTVLAKDPNNNKSAQSAPLSVTTAAGPTGVFVLAAAGDIADQCTASSSSCVHPKTAKVVDFIKPVNVITMGDNQYDDAHYSDFTSYFNTSWGRFKSIMKPSVGNHETYSSPAYDGYHRYFGAIARPNGKRYYSWERGNWHFIALDSTEDSPGLVESAQHTWLKADLAANTKKCVAAYFHHPRFSSGARGDNDKMATMWNILVDNKVDLVLNGHDHHYERFVAQDKYGKPTAAGTTMIIGGMGGTDNFYPVHAEHEATAKTITDTHGVIKLTMTDNSFTSQLIGLNNTVLDSSPTTTCH</sequence>
<evidence type="ECO:0000256" key="4">
    <source>
        <dbReference type="SAM" id="SignalP"/>
    </source>
</evidence>
<evidence type="ECO:0000313" key="8">
    <source>
        <dbReference type="Proteomes" id="UP001589890"/>
    </source>
</evidence>
<evidence type="ECO:0000259" key="6">
    <source>
        <dbReference type="PROSITE" id="PS50853"/>
    </source>
</evidence>
<dbReference type="InterPro" id="IPR008979">
    <property type="entry name" value="Galactose-bd-like_sf"/>
</dbReference>
<evidence type="ECO:0000256" key="3">
    <source>
        <dbReference type="ARBA" id="ARBA00023326"/>
    </source>
</evidence>
<accession>A0ABV6QW28</accession>
<dbReference type="Gene3D" id="3.60.21.10">
    <property type="match status" value="1"/>
</dbReference>
<dbReference type="SUPFAM" id="SSF49785">
    <property type="entry name" value="Galactose-binding domain-like"/>
    <property type="match status" value="1"/>
</dbReference>
<dbReference type="PROSITE" id="PS50853">
    <property type="entry name" value="FN3"/>
    <property type="match status" value="1"/>
</dbReference>
<dbReference type="InterPro" id="IPR013783">
    <property type="entry name" value="Ig-like_fold"/>
</dbReference>
<dbReference type="Proteomes" id="UP001589890">
    <property type="component" value="Unassembled WGS sequence"/>
</dbReference>
<keyword evidence="2" id="KW-0326">Glycosidase</keyword>
<keyword evidence="3" id="KW-0624">Polysaccharide degradation</keyword>
<dbReference type="InterPro" id="IPR036116">
    <property type="entry name" value="FN3_sf"/>
</dbReference>
<dbReference type="PANTHER" id="PTHR22953">
    <property type="entry name" value="ACID PHOSPHATASE RELATED"/>
    <property type="match status" value="1"/>
</dbReference>
<evidence type="ECO:0000313" key="7">
    <source>
        <dbReference type="EMBL" id="MFC0627917.1"/>
    </source>
</evidence>
<dbReference type="InterPro" id="IPR039331">
    <property type="entry name" value="PAPs-like"/>
</dbReference>
<protein>
    <submittedName>
        <fullName evidence="7">Discoidin domain-containing protein</fullName>
    </submittedName>
</protein>
<dbReference type="RefSeq" id="WP_380053199.1">
    <property type="nucleotide sequence ID" value="NZ_JBHLTC010000036.1"/>
</dbReference>
<dbReference type="InterPro" id="IPR029052">
    <property type="entry name" value="Metallo-depent_PP-like"/>
</dbReference>
<organism evidence="7 8">
    <name type="scientific">Kribbella deserti</name>
    <dbReference type="NCBI Taxonomy" id="1926257"/>
    <lineage>
        <taxon>Bacteria</taxon>
        <taxon>Bacillati</taxon>
        <taxon>Actinomycetota</taxon>
        <taxon>Actinomycetes</taxon>
        <taxon>Propionibacteriales</taxon>
        <taxon>Kribbellaceae</taxon>
        <taxon>Kribbella</taxon>
    </lineage>
</organism>
<keyword evidence="8" id="KW-1185">Reference proteome</keyword>
<dbReference type="SMART" id="SM00060">
    <property type="entry name" value="FN3"/>
    <property type="match status" value="1"/>
</dbReference>
<feature type="domain" description="Fibronectin type-III" evidence="6">
    <location>
        <begin position="175"/>
        <end position="260"/>
    </location>
</feature>
<feature type="domain" description="F5/8 type C" evidence="5">
    <location>
        <begin position="24"/>
        <end position="163"/>
    </location>
</feature>
<gene>
    <name evidence="7" type="ORF">ACFFGN_27840</name>
</gene>